<evidence type="ECO:0000313" key="5">
    <source>
        <dbReference type="EMBL" id="KAL2916154.1"/>
    </source>
</evidence>
<feature type="domain" description="Alanine racemase N-terminal" evidence="4">
    <location>
        <begin position="37"/>
        <end position="242"/>
    </location>
</feature>
<dbReference type="CDD" id="cd06822">
    <property type="entry name" value="PLPDE_III_YBL036c_euk"/>
    <property type="match status" value="1"/>
</dbReference>
<dbReference type="InterPro" id="IPR011078">
    <property type="entry name" value="PyrdxlP_homeostasis"/>
</dbReference>
<dbReference type="InterPro" id="IPR029066">
    <property type="entry name" value="PLP-binding_barrel"/>
</dbReference>
<feature type="modified residue" description="N6-(pyridoxal phosphate)lysine" evidence="2">
    <location>
        <position position="48"/>
    </location>
</feature>
<evidence type="ECO:0000313" key="6">
    <source>
        <dbReference type="Proteomes" id="UP001527925"/>
    </source>
</evidence>
<evidence type="ECO:0000259" key="4">
    <source>
        <dbReference type="Pfam" id="PF01168"/>
    </source>
</evidence>
<dbReference type="HAMAP" id="MF_02087">
    <property type="entry name" value="PLP_homeostasis"/>
    <property type="match status" value="1"/>
</dbReference>
<dbReference type="PIRSF" id="PIRSF004848">
    <property type="entry name" value="YBL036c_PLPDEIII"/>
    <property type="match status" value="1"/>
</dbReference>
<keyword evidence="6" id="KW-1185">Reference proteome</keyword>
<comment type="function">
    <text evidence="2">Pyridoxal 5'-phosphate (PLP)-binding protein, which may be involved in intracellular homeostatic regulation of pyridoxal 5'-phosphate (PLP), the active form of vitamin B6.</text>
</comment>
<name>A0ABR4N9M3_9FUNG</name>
<dbReference type="PANTHER" id="PTHR10146:SF14">
    <property type="entry name" value="PYRIDOXAL PHOSPHATE HOMEOSTASIS PROTEIN"/>
    <property type="match status" value="1"/>
</dbReference>
<evidence type="ECO:0000256" key="3">
    <source>
        <dbReference type="RuleBase" id="RU004514"/>
    </source>
</evidence>
<dbReference type="Gene3D" id="3.20.20.10">
    <property type="entry name" value="Alanine racemase"/>
    <property type="match status" value="1"/>
</dbReference>
<gene>
    <name evidence="5" type="ORF">HK105_204245</name>
</gene>
<dbReference type="Proteomes" id="UP001527925">
    <property type="component" value="Unassembled WGS sequence"/>
</dbReference>
<evidence type="ECO:0000256" key="2">
    <source>
        <dbReference type="HAMAP-Rule" id="MF_03225"/>
    </source>
</evidence>
<accession>A0ABR4N9M3</accession>
<organism evidence="5 6">
    <name type="scientific">Polyrhizophydium stewartii</name>
    <dbReference type="NCBI Taxonomy" id="2732419"/>
    <lineage>
        <taxon>Eukaryota</taxon>
        <taxon>Fungi</taxon>
        <taxon>Fungi incertae sedis</taxon>
        <taxon>Chytridiomycota</taxon>
        <taxon>Chytridiomycota incertae sedis</taxon>
        <taxon>Chytridiomycetes</taxon>
        <taxon>Rhizophydiales</taxon>
        <taxon>Rhizophydiales incertae sedis</taxon>
        <taxon>Polyrhizophydium</taxon>
    </lineage>
</organism>
<dbReference type="PANTHER" id="PTHR10146">
    <property type="entry name" value="PROLINE SYNTHETASE CO-TRANSCRIBED BACTERIAL HOMOLOG PROTEIN"/>
    <property type="match status" value="1"/>
</dbReference>
<dbReference type="EMBL" id="JADGIZ020000018">
    <property type="protein sequence ID" value="KAL2916154.1"/>
    <property type="molecule type" value="Genomic_DNA"/>
</dbReference>
<evidence type="ECO:0000256" key="1">
    <source>
        <dbReference type="ARBA" id="ARBA00022898"/>
    </source>
</evidence>
<keyword evidence="1 2" id="KW-0663">Pyridoxal phosphate</keyword>
<dbReference type="Pfam" id="PF01168">
    <property type="entry name" value="Ala_racemase_N"/>
    <property type="match status" value="1"/>
</dbReference>
<dbReference type="SUPFAM" id="SSF51419">
    <property type="entry name" value="PLP-binding barrel"/>
    <property type="match status" value="1"/>
</dbReference>
<comment type="similarity">
    <text evidence="2 3">Belongs to the pyridoxal phosphate-binding protein YggS/PROSC family.</text>
</comment>
<comment type="caution">
    <text evidence="5">The sequence shown here is derived from an EMBL/GenBank/DDBJ whole genome shotgun (WGS) entry which is preliminary data.</text>
</comment>
<dbReference type="InterPro" id="IPR001608">
    <property type="entry name" value="Ala_racemase_N"/>
</dbReference>
<proteinExistence type="inferred from homology"/>
<protein>
    <recommendedName>
        <fullName evidence="2">Pyridoxal phosphate homeostasis protein</fullName>
        <shortName evidence="2">PLP homeostasis protein</shortName>
    </recommendedName>
</protein>
<reference evidence="5 6" key="1">
    <citation type="submission" date="2023-09" db="EMBL/GenBank/DDBJ databases">
        <title>Pangenome analysis of Batrachochytrium dendrobatidis and related Chytrids.</title>
        <authorList>
            <person name="Yacoub M.N."/>
            <person name="Stajich J.E."/>
            <person name="James T.Y."/>
        </authorList>
    </citation>
    <scope>NUCLEOTIDE SEQUENCE [LARGE SCALE GENOMIC DNA]</scope>
    <source>
        <strain evidence="5 6">JEL0888</strain>
    </source>
</reference>
<dbReference type="NCBIfam" id="TIGR00044">
    <property type="entry name" value="YggS family pyridoxal phosphate-dependent enzyme"/>
    <property type="match status" value="1"/>
</dbReference>
<sequence length="248" mass="26447">MSTPAVAVDPLRKQDIAANLAEIAGRVAAAVAARGDPSVQTRLVAVSKTKPASDIAAAYELGHRHFGENIQELVEKAAVLPKDIHWHFIGKRTLQSNKCKALASVPNLWVVETIDSAKKAVAMNKACEGREEPLSVFLQVNTSGEESKSGIAASECVAVATEIVQTCTKLRLKGLMTIGAAHNVHDGVNPDFELLVNCRKQIAEALGLNDLELSMGMSDDFEAAIKYGSTNVRVGSSIFGARSYPPKN</sequence>